<accession>A0ABS1H0H6</accession>
<protein>
    <submittedName>
        <fullName evidence="1">Uncharacterized protein</fullName>
    </submittedName>
</protein>
<evidence type="ECO:0000313" key="2">
    <source>
        <dbReference type="Proteomes" id="UP000620382"/>
    </source>
</evidence>
<organism evidence="1 2">
    <name type="scientific">Pseudomonas haemolytica</name>
    <dbReference type="NCBI Taxonomy" id="2600065"/>
    <lineage>
        <taxon>Bacteria</taxon>
        <taxon>Pseudomonadati</taxon>
        <taxon>Pseudomonadota</taxon>
        <taxon>Gammaproteobacteria</taxon>
        <taxon>Pseudomonadales</taxon>
        <taxon>Pseudomonadaceae</taxon>
        <taxon>Pseudomonas</taxon>
    </lineage>
</organism>
<sequence length="99" mass="10889">MIYLDTTILADIEKASFEDALLSALEELRHFGTTRPTLTGVQLTASSLKASFRLDGEGSPLMCVHVAGLAASVAEWEDVTHIRFIMVPKLNTATFEMKF</sequence>
<keyword evidence="2" id="KW-1185">Reference proteome</keyword>
<gene>
    <name evidence="1" type="ORF">JJD71_26545</name>
</gene>
<dbReference type="EMBL" id="JAENSR010000009">
    <property type="protein sequence ID" value="MBK3462630.1"/>
    <property type="molecule type" value="Genomic_DNA"/>
</dbReference>
<evidence type="ECO:0000313" key="1">
    <source>
        <dbReference type="EMBL" id="MBK3462630.1"/>
    </source>
</evidence>
<dbReference type="Proteomes" id="UP000620382">
    <property type="component" value="Unassembled WGS sequence"/>
</dbReference>
<proteinExistence type="predicted"/>
<dbReference type="RefSeq" id="WP_200657666.1">
    <property type="nucleotide sequence ID" value="NZ_JAENSR010000009.1"/>
</dbReference>
<reference evidence="1 2" key="1">
    <citation type="submission" date="2021-01" db="EMBL/GenBank/DDBJ databases">
        <title>Antibiotic resistance and phylogeny of Pseudomonas spp. isolated over three decades from chicken meat in the Norwegian food chain.</title>
        <authorList>
            <person name="Moen B."/>
        </authorList>
    </citation>
    <scope>NUCLEOTIDE SEQUENCE [LARGE SCALE GENOMIC DNA]</scope>
    <source>
        <strain evidence="1 2">MF6766</strain>
    </source>
</reference>
<comment type="caution">
    <text evidence="1">The sequence shown here is derived from an EMBL/GenBank/DDBJ whole genome shotgun (WGS) entry which is preliminary data.</text>
</comment>
<name>A0ABS1H0H6_9PSED</name>